<protein>
    <submittedName>
        <fullName evidence="3">Nucleoside kinase</fullName>
    </submittedName>
</protein>
<dbReference type="EMBL" id="JAJTVO010000021">
    <property type="protein sequence ID" value="MCE4122867.1"/>
    <property type="molecule type" value="Genomic_DNA"/>
</dbReference>
<dbReference type="Gene3D" id="3.30.980.10">
    <property type="entry name" value="Threonyl-trna Synthetase, Chain A, domain 2"/>
    <property type="match status" value="1"/>
</dbReference>
<dbReference type="InterPro" id="IPR018163">
    <property type="entry name" value="Thr/Ala-tRNA-synth_IIc_edit"/>
</dbReference>
<dbReference type="EMBL" id="VZBQ01000117">
    <property type="protein sequence ID" value="MQN90165.1"/>
    <property type="molecule type" value="Genomic_DNA"/>
</dbReference>
<dbReference type="Proteomes" id="UP001200307">
    <property type="component" value="Unassembled WGS sequence"/>
</dbReference>
<dbReference type="InterPro" id="IPR006083">
    <property type="entry name" value="PRK/URK"/>
</dbReference>
<dbReference type="Gene3D" id="3.40.50.300">
    <property type="entry name" value="P-loop containing nucleotide triphosphate hydrolases"/>
    <property type="match status" value="1"/>
</dbReference>
<dbReference type="SUPFAM" id="SSF52540">
    <property type="entry name" value="P-loop containing nucleoside triphosphate hydrolases"/>
    <property type="match status" value="1"/>
</dbReference>
<organism evidence="3 6">
    <name type="scientific">Segatella copri</name>
    <dbReference type="NCBI Taxonomy" id="165179"/>
    <lineage>
        <taxon>Bacteria</taxon>
        <taxon>Pseudomonadati</taxon>
        <taxon>Bacteroidota</taxon>
        <taxon>Bacteroidia</taxon>
        <taxon>Bacteroidales</taxon>
        <taxon>Prevotellaceae</taxon>
        <taxon>Segatella</taxon>
    </lineage>
</organism>
<comment type="caution">
    <text evidence="3">The sequence shown here is derived from an EMBL/GenBank/DDBJ whole genome shotgun (WGS) entry which is preliminary data.</text>
</comment>
<dbReference type="Proteomes" id="UP000420635">
    <property type="component" value="Unassembled WGS sequence"/>
</dbReference>
<dbReference type="EMBL" id="QSCI01000013">
    <property type="protein sequence ID" value="RGX96638.1"/>
    <property type="molecule type" value="Genomic_DNA"/>
</dbReference>
<evidence type="ECO:0000313" key="4">
    <source>
        <dbReference type="EMBL" id="RGX96638.1"/>
    </source>
</evidence>
<reference evidence="4 5" key="1">
    <citation type="submission" date="2018-08" db="EMBL/GenBank/DDBJ databases">
        <title>A genome reference for cultivated species of the human gut microbiota.</title>
        <authorList>
            <person name="Zou Y."/>
            <person name="Xue W."/>
            <person name="Luo G."/>
        </authorList>
    </citation>
    <scope>NUCLEOTIDE SEQUENCE [LARGE SCALE GENOMIC DNA]</scope>
    <source>
        <strain evidence="4 5">OF03-3</strain>
    </source>
</reference>
<reference evidence="2" key="3">
    <citation type="submission" date="2021-12" db="EMBL/GenBank/DDBJ databases">
        <authorList>
            <person name="Lv X."/>
        </authorList>
    </citation>
    <scope>NUCLEOTIDE SEQUENCE</scope>
    <source>
        <strain evidence="2">HF2106</strain>
    </source>
</reference>
<dbReference type="Pfam" id="PF00485">
    <property type="entry name" value="PRK"/>
    <property type="match status" value="1"/>
</dbReference>
<reference evidence="6" key="2">
    <citation type="submission" date="2019-09" db="EMBL/GenBank/DDBJ databases">
        <title>Distinct polysaccharide growth profiles of human intestinal Prevotella copri isolates.</title>
        <authorList>
            <person name="Fehlner-Peach H."/>
            <person name="Magnabosco C."/>
            <person name="Raghavan V."/>
            <person name="Scher J.U."/>
            <person name="Tett A."/>
            <person name="Cox L.M."/>
            <person name="Gottsegen C."/>
            <person name="Watters A."/>
            <person name="Wiltshire- Gordon J.D."/>
            <person name="Segata N."/>
            <person name="Bonneau R."/>
            <person name="Littman D.R."/>
        </authorList>
    </citation>
    <scope>NUCLEOTIDE SEQUENCE [LARGE SCALE GENOMIC DNA]</scope>
    <source>
        <strain evidence="6">iP54</strain>
    </source>
</reference>
<dbReference type="PANTHER" id="PTHR10285">
    <property type="entry name" value="URIDINE KINASE"/>
    <property type="match status" value="1"/>
</dbReference>
<evidence type="ECO:0000313" key="5">
    <source>
        <dbReference type="Proteomes" id="UP000285604"/>
    </source>
</evidence>
<sequence>MKQVIQIRCKNNKKSQKVEIGSTLFDIFSAFDLKMTHGPVSARVNNKVEGMHYRVYNSKDVEFLDMTSSSGSRAYTRTLFFVLCKAVQDIYPATDVVIDIPVSNGFYVDIRLGRPVVDEDVNIIRRRMQEIIDARMPIRRFTVPTEEAVALFQEKGDVEKVKLLKTSGSIYTTYYKIGDYVDYYYGTLLTNTSQLYLFGLEKYYDGMLLRIPSLKNPDVLGEMTRQDKMFEIFKEHHRWQSILGIRTVGDFNQAIDANHSTDIINISEALQEKKIANIAEEIASRKGVKLVLLAGPSSSGKTTSCKRLSIQLAVNGLKPLQISLDDYFVDREKTPKDASGEYDYESIYALDLDLINEQFNALFRGEEVELPKYDFQSGKSKKSGNKLKMNDNNVLVVEGIHALNPELTAHIPQEQIFRVYASALTTILLDNHNYIPTTDNRLLRRIIRDYKYRGVSAQETIHRWPSVRAGENKWIFPFQENADAMLNTAMLYELAVIKTQAEPLLQQVPENCEEYAEAYRLLKFLKYFKGIPYNNLPPTSLLREFLGGSSFHY</sequence>
<dbReference type="InterPro" id="IPR027417">
    <property type="entry name" value="P-loop_NTPase"/>
</dbReference>
<name>A0AA90ZYI8_9BACT</name>
<evidence type="ECO:0000313" key="3">
    <source>
        <dbReference type="EMBL" id="MQN90165.1"/>
    </source>
</evidence>
<dbReference type="AlphaFoldDB" id="A0AA90ZYI8"/>
<dbReference type="RefSeq" id="WP_119228984.1">
    <property type="nucleotide sequence ID" value="NZ_CAXTHI010000012.1"/>
</dbReference>
<accession>A0AA90ZYI8</accession>
<dbReference type="GO" id="GO:0005524">
    <property type="term" value="F:ATP binding"/>
    <property type="evidence" value="ECO:0007669"/>
    <property type="project" value="InterPro"/>
</dbReference>
<evidence type="ECO:0000259" key="1">
    <source>
        <dbReference type="Pfam" id="PF00485"/>
    </source>
</evidence>
<reference evidence="3" key="4">
    <citation type="submission" date="2022-12" db="EMBL/GenBank/DDBJ databases">
        <title>Distinct polysaccharide growth profiles of human intestinal Prevotella copri isolates.</title>
        <authorList>
            <person name="Fehlner-Peach H."/>
            <person name="Magnabosco C."/>
            <person name="Raghavan V."/>
            <person name="Scher J.U."/>
            <person name="Tett A."/>
            <person name="Cox L.M."/>
            <person name="Gottsegen C."/>
            <person name="Watters A."/>
            <person name="Wiltshire- Gordon J.D."/>
            <person name="Segata N."/>
            <person name="Bonneau R."/>
            <person name="Littman D.R."/>
        </authorList>
    </citation>
    <scope>NUCLEOTIDE SEQUENCE</scope>
    <source>
        <strain evidence="3">IP54</strain>
    </source>
</reference>
<dbReference type="Proteomes" id="UP000285604">
    <property type="component" value="Unassembled WGS sequence"/>
</dbReference>
<keyword evidence="3" id="KW-0418">Kinase</keyword>
<keyword evidence="3" id="KW-0808">Transferase</keyword>
<feature type="domain" description="Phosphoribulokinase/uridine kinase" evidence="1">
    <location>
        <begin position="293"/>
        <end position="487"/>
    </location>
</feature>
<gene>
    <name evidence="4" type="ORF">DXA63_04865</name>
    <name evidence="3" type="ORF">F7D59_09975</name>
    <name evidence="2" type="ORF">LYY06_11420</name>
</gene>
<dbReference type="FunFam" id="3.40.50.300:FF:001230">
    <property type="entry name" value="Phosphoribulokinase/uridine kinase family protein"/>
    <property type="match status" value="1"/>
</dbReference>
<dbReference type="GO" id="GO:0016301">
    <property type="term" value="F:kinase activity"/>
    <property type="evidence" value="ECO:0007669"/>
    <property type="project" value="UniProtKB-KW"/>
</dbReference>
<proteinExistence type="predicted"/>
<dbReference type="SUPFAM" id="SSF55186">
    <property type="entry name" value="ThrRS/AlaRS common domain"/>
    <property type="match status" value="1"/>
</dbReference>
<evidence type="ECO:0000313" key="6">
    <source>
        <dbReference type="Proteomes" id="UP000420635"/>
    </source>
</evidence>
<evidence type="ECO:0000313" key="2">
    <source>
        <dbReference type="EMBL" id="MCE4122867.1"/>
    </source>
</evidence>
<dbReference type="CDD" id="cd02028">
    <property type="entry name" value="UMPK_like"/>
    <property type="match status" value="1"/>
</dbReference>